<feature type="transmembrane region" description="Helical" evidence="1">
    <location>
        <begin position="114"/>
        <end position="136"/>
    </location>
</feature>
<dbReference type="AlphaFoldDB" id="A0A5B9D6R6"/>
<dbReference type="Proteomes" id="UP000321408">
    <property type="component" value="Chromosome"/>
</dbReference>
<organism evidence="2 3">
    <name type="scientific">Promethearchaeum syntrophicum</name>
    <dbReference type="NCBI Taxonomy" id="2594042"/>
    <lineage>
        <taxon>Archaea</taxon>
        <taxon>Promethearchaeati</taxon>
        <taxon>Promethearchaeota</taxon>
        <taxon>Promethearchaeia</taxon>
        <taxon>Promethearchaeales</taxon>
        <taxon>Promethearchaeaceae</taxon>
        <taxon>Promethearchaeum</taxon>
    </lineage>
</organism>
<keyword evidence="3" id="KW-1185">Reference proteome</keyword>
<protein>
    <submittedName>
        <fullName evidence="2">Uncharacterized protein</fullName>
    </submittedName>
</protein>
<evidence type="ECO:0000313" key="2">
    <source>
        <dbReference type="EMBL" id="QEE14651.1"/>
    </source>
</evidence>
<dbReference type="KEGG" id="psyt:DSAG12_00464"/>
<feature type="transmembrane region" description="Helical" evidence="1">
    <location>
        <begin position="142"/>
        <end position="162"/>
    </location>
</feature>
<keyword evidence="1" id="KW-1133">Transmembrane helix</keyword>
<evidence type="ECO:0000313" key="3">
    <source>
        <dbReference type="Proteomes" id="UP000321408"/>
    </source>
</evidence>
<dbReference type="GeneID" id="41328465"/>
<sequence>MIQNLENRIDPVAKRSFKERMQRHYRALKPILLSHHPLCDEFQGGNHTFRLFNKDFCIGCFITYPTAFIVYILGYLSGLYSVLSTPTLWYFGFGGCSIYLLTIFGLAKKKTIKIFTKIIIGIGIAFCVAAIWSLIYDFGTKLILTLIYFMVGHLFINSMRAWNLYKTCRACKYDFDWGICPGMSSIVPENQKE</sequence>
<keyword evidence="1" id="KW-0812">Transmembrane</keyword>
<keyword evidence="1" id="KW-0472">Membrane</keyword>
<proteinExistence type="predicted"/>
<feature type="transmembrane region" description="Helical" evidence="1">
    <location>
        <begin position="56"/>
        <end position="76"/>
    </location>
</feature>
<reference evidence="2 3" key="2">
    <citation type="journal article" date="2024" name="Int. J. Syst. Evol. Microbiol.">
        <title>Promethearchaeum syntrophicum gen. nov., sp. nov., an anaerobic, obligately syntrophic archaeon, the first isolate of the lineage 'Asgard' archaea, and proposal of the new archaeal phylum Promethearchaeota phyl. nov. and kingdom Promethearchaeati regn. nov.</title>
        <authorList>
            <person name="Imachi H."/>
            <person name="Nobu M.K."/>
            <person name="Kato S."/>
            <person name="Takaki Y."/>
            <person name="Miyazaki M."/>
            <person name="Miyata M."/>
            <person name="Ogawara M."/>
            <person name="Saito Y."/>
            <person name="Sakai S."/>
            <person name="Tahara Y.O."/>
            <person name="Takano Y."/>
            <person name="Tasumi E."/>
            <person name="Uematsu K."/>
            <person name="Yoshimura T."/>
            <person name="Itoh T."/>
            <person name="Ohkuma M."/>
            <person name="Takai K."/>
        </authorList>
    </citation>
    <scope>NUCLEOTIDE SEQUENCE [LARGE SCALE GENOMIC DNA]</scope>
    <source>
        <strain evidence="2 3">MK-D1</strain>
    </source>
</reference>
<accession>A0A5B9D6R6</accession>
<reference evidence="2 3" key="1">
    <citation type="journal article" date="2020" name="Nature">
        <title>Isolation of an archaeon at the prokaryote-eukaryote interface.</title>
        <authorList>
            <person name="Imachi H."/>
            <person name="Nobu M.K."/>
            <person name="Nakahara N."/>
            <person name="Morono Y."/>
            <person name="Ogawara M."/>
            <person name="Takaki Y."/>
            <person name="Takano Y."/>
            <person name="Uematsu K."/>
            <person name="Ikuta T."/>
            <person name="Ito M."/>
            <person name="Matsui Y."/>
            <person name="Miyazaki M."/>
            <person name="Murata K."/>
            <person name="Saito Y."/>
            <person name="Sakai S."/>
            <person name="Song C."/>
            <person name="Tasumi E."/>
            <person name="Yamanaka Y."/>
            <person name="Yamaguchi T."/>
            <person name="Kamagata Y."/>
            <person name="Tamaki H."/>
            <person name="Takai K."/>
        </authorList>
    </citation>
    <scope>NUCLEOTIDE SEQUENCE [LARGE SCALE GENOMIC DNA]</scope>
    <source>
        <strain evidence="2 3">MK-D1</strain>
    </source>
</reference>
<dbReference type="RefSeq" id="WP_147661596.1">
    <property type="nucleotide sequence ID" value="NZ_CP042905.2"/>
</dbReference>
<name>A0A5B9D6R6_9ARCH</name>
<evidence type="ECO:0000256" key="1">
    <source>
        <dbReference type="SAM" id="Phobius"/>
    </source>
</evidence>
<gene>
    <name evidence="2" type="ORF">DSAG12_00464</name>
</gene>
<feature type="transmembrane region" description="Helical" evidence="1">
    <location>
        <begin position="88"/>
        <end position="107"/>
    </location>
</feature>
<dbReference type="EMBL" id="CP042905">
    <property type="protein sequence ID" value="QEE14651.1"/>
    <property type="molecule type" value="Genomic_DNA"/>
</dbReference>